<feature type="compositionally biased region" description="Gly residues" evidence="1">
    <location>
        <begin position="173"/>
        <end position="186"/>
    </location>
</feature>
<feature type="domain" description="DNA replication complex GINS protein PSF1 C-terminal" evidence="2">
    <location>
        <begin position="234"/>
        <end position="279"/>
    </location>
</feature>
<reference evidence="3" key="1">
    <citation type="journal article" date="2021" name="Sci. Rep.">
        <title>Diploid genomic architecture of Nitzschia inconspicua, an elite biomass production diatom.</title>
        <authorList>
            <person name="Oliver A."/>
            <person name="Podell S."/>
            <person name="Pinowska A."/>
            <person name="Traller J.C."/>
            <person name="Smith S.R."/>
            <person name="McClure R."/>
            <person name="Beliaev A."/>
            <person name="Bohutskyi P."/>
            <person name="Hill E.A."/>
            <person name="Rabines A."/>
            <person name="Zheng H."/>
            <person name="Allen L.Z."/>
            <person name="Kuo A."/>
            <person name="Grigoriev I.V."/>
            <person name="Allen A.E."/>
            <person name="Hazlebeck D."/>
            <person name="Allen E.E."/>
        </authorList>
    </citation>
    <scope>NUCLEOTIDE SEQUENCE</scope>
    <source>
        <strain evidence="3">Hildebrandi</strain>
    </source>
</reference>
<dbReference type="OrthoDB" id="10252587at2759"/>
<dbReference type="PANTHER" id="PTHR12914:SF2">
    <property type="entry name" value="DNA REPLICATION COMPLEX GINS PROTEIN PSF1"/>
    <property type="match status" value="1"/>
</dbReference>
<protein>
    <submittedName>
        <fullName evidence="3">DNA replication complex protein</fullName>
    </submittedName>
</protein>
<dbReference type="Proteomes" id="UP000693970">
    <property type="component" value="Unassembled WGS sequence"/>
</dbReference>
<evidence type="ECO:0000259" key="2">
    <source>
        <dbReference type="Pfam" id="PF24997"/>
    </source>
</evidence>
<dbReference type="InterPro" id="IPR005339">
    <property type="entry name" value="GINS_Psf1"/>
</dbReference>
<evidence type="ECO:0000313" key="3">
    <source>
        <dbReference type="EMBL" id="KAG7367501.1"/>
    </source>
</evidence>
<keyword evidence="4" id="KW-1185">Reference proteome</keyword>
<accession>A0A9K3LVK9</accession>
<evidence type="ECO:0000256" key="1">
    <source>
        <dbReference type="SAM" id="MobiDB-lite"/>
    </source>
</evidence>
<feature type="region of interest" description="Disordered" evidence="1">
    <location>
        <begin position="1"/>
        <end position="57"/>
    </location>
</feature>
<feature type="compositionally biased region" description="Low complexity" evidence="1">
    <location>
        <begin position="1"/>
        <end position="14"/>
    </location>
</feature>
<organism evidence="3 4">
    <name type="scientific">Nitzschia inconspicua</name>
    <dbReference type="NCBI Taxonomy" id="303405"/>
    <lineage>
        <taxon>Eukaryota</taxon>
        <taxon>Sar</taxon>
        <taxon>Stramenopiles</taxon>
        <taxon>Ochrophyta</taxon>
        <taxon>Bacillariophyta</taxon>
        <taxon>Bacillariophyceae</taxon>
        <taxon>Bacillariophycidae</taxon>
        <taxon>Bacillariales</taxon>
        <taxon>Bacillariaceae</taxon>
        <taxon>Nitzschia</taxon>
    </lineage>
</organism>
<feature type="region of interest" description="Disordered" evidence="1">
    <location>
        <begin position="96"/>
        <end position="124"/>
    </location>
</feature>
<feature type="compositionally biased region" description="Polar residues" evidence="1">
    <location>
        <begin position="188"/>
        <end position="197"/>
    </location>
</feature>
<proteinExistence type="predicted"/>
<dbReference type="GO" id="GO:0000811">
    <property type="term" value="C:GINS complex"/>
    <property type="evidence" value="ECO:0007669"/>
    <property type="project" value="InterPro"/>
</dbReference>
<dbReference type="Pfam" id="PF24997">
    <property type="entry name" value="PSF1_C"/>
    <property type="match status" value="1"/>
</dbReference>
<feature type="compositionally biased region" description="Acidic residues" evidence="1">
    <location>
        <begin position="97"/>
        <end position="108"/>
    </location>
</feature>
<dbReference type="EMBL" id="JAGRRH010000007">
    <property type="protein sequence ID" value="KAG7367501.1"/>
    <property type="molecule type" value="Genomic_DNA"/>
</dbReference>
<evidence type="ECO:0000313" key="4">
    <source>
        <dbReference type="Proteomes" id="UP000693970"/>
    </source>
</evidence>
<reference evidence="3" key="2">
    <citation type="submission" date="2021-04" db="EMBL/GenBank/DDBJ databases">
        <authorList>
            <person name="Podell S."/>
        </authorList>
    </citation>
    <scope>NUCLEOTIDE SEQUENCE</scope>
    <source>
        <strain evidence="3">Hildebrandi</strain>
    </source>
</reference>
<dbReference type="GO" id="GO:1902983">
    <property type="term" value="P:DNA strand elongation involved in mitotic DNA replication"/>
    <property type="evidence" value="ECO:0007669"/>
    <property type="project" value="TreeGrafter"/>
</dbReference>
<feature type="region of interest" description="Disordered" evidence="1">
    <location>
        <begin position="165"/>
        <end position="197"/>
    </location>
</feature>
<sequence length="289" mass="32070">MSSSSKSQQQQQQQRPLFPSSGRELLLDLKRSVQATGRGGTTGTASSSSSASSSQNKIPVLPTYNSKLVQACFQDLHNSVQELNLAIRALDRSNFDDEKEDDGDDDNNNNDATKSTRAKGKSNFSMSSRPVILLHSESIERYKRCLLAYHYQRMEIIKEIQRLKSDDHDDDGGGYNEGGSGGGDHGGTTRTSEDVSVSANKHEVEFARAYARLRNDYSTNVFELNMPPPTSHMVQVRVLKDVGQVVLPESGRNVNLTKGACLFLERVDVQDFLRNGIVQLYDGEEIMDF</sequence>
<dbReference type="CDD" id="cd21696">
    <property type="entry name" value="GINS_B_Psf1"/>
    <property type="match status" value="1"/>
</dbReference>
<feature type="compositionally biased region" description="Low complexity" evidence="1">
    <location>
        <begin position="43"/>
        <end position="54"/>
    </location>
</feature>
<name>A0A9K3LVK9_9STRA</name>
<dbReference type="AlphaFoldDB" id="A0A9K3LVK9"/>
<dbReference type="InterPro" id="IPR056783">
    <property type="entry name" value="PSF1_C"/>
</dbReference>
<comment type="caution">
    <text evidence="3">The sequence shown here is derived from an EMBL/GenBank/DDBJ whole genome shotgun (WGS) entry which is preliminary data.</text>
</comment>
<dbReference type="PANTHER" id="PTHR12914">
    <property type="entry name" value="PARTNER OF SLD5"/>
    <property type="match status" value="1"/>
</dbReference>
<gene>
    <name evidence="3" type="ORF">IV203_030172</name>
</gene>